<keyword evidence="1" id="KW-1133">Transmembrane helix</keyword>
<dbReference type="Proteomes" id="UP001519294">
    <property type="component" value="Unassembled WGS sequence"/>
</dbReference>
<sequence>MIKKHKERSFPILPIVSFILFVIVRMYTLYKYKEGLKRIRLIQMGGILLPFIAATGVATGLIMEETRITGEINYMWIRTIVSYLIILIVLVGTIIPMNRIIANLFKK</sequence>
<evidence type="ECO:0000256" key="1">
    <source>
        <dbReference type="SAM" id="Phobius"/>
    </source>
</evidence>
<name>A0ABS4S7Q4_9BACI</name>
<organism evidence="2 3">
    <name type="scientific">Virgibacillus alimentarius</name>
    <dbReference type="NCBI Taxonomy" id="698769"/>
    <lineage>
        <taxon>Bacteria</taxon>
        <taxon>Bacillati</taxon>
        <taxon>Bacillota</taxon>
        <taxon>Bacilli</taxon>
        <taxon>Bacillales</taxon>
        <taxon>Bacillaceae</taxon>
        <taxon>Virgibacillus</taxon>
    </lineage>
</organism>
<feature type="transmembrane region" description="Helical" evidence="1">
    <location>
        <begin position="75"/>
        <end position="97"/>
    </location>
</feature>
<feature type="transmembrane region" description="Helical" evidence="1">
    <location>
        <begin position="12"/>
        <end position="30"/>
    </location>
</feature>
<gene>
    <name evidence="2" type="ORF">J2Z81_000974</name>
</gene>
<protein>
    <submittedName>
        <fullName evidence="2">Uncharacterized protein</fullName>
    </submittedName>
</protein>
<keyword evidence="1" id="KW-0812">Transmembrane</keyword>
<dbReference type="RefSeq" id="WP_226370829.1">
    <property type="nucleotide sequence ID" value="NZ_JAGIKX010000004.1"/>
</dbReference>
<comment type="caution">
    <text evidence="2">The sequence shown here is derived from an EMBL/GenBank/DDBJ whole genome shotgun (WGS) entry which is preliminary data.</text>
</comment>
<dbReference type="EMBL" id="JAGIKX010000004">
    <property type="protein sequence ID" value="MBP2257030.1"/>
    <property type="molecule type" value="Genomic_DNA"/>
</dbReference>
<evidence type="ECO:0000313" key="3">
    <source>
        <dbReference type="Proteomes" id="UP001519294"/>
    </source>
</evidence>
<feature type="transmembrane region" description="Helical" evidence="1">
    <location>
        <begin position="42"/>
        <end position="63"/>
    </location>
</feature>
<proteinExistence type="predicted"/>
<evidence type="ECO:0000313" key="2">
    <source>
        <dbReference type="EMBL" id="MBP2257030.1"/>
    </source>
</evidence>
<keyword evidence="1" id="KW-0472">Membrane</keyword>
<accession>A0ABS4S7Q4</accession>
<keyword evidence="3" id="KW-1185">Reference proteome</keyword>
<reference evidence="2 3" key="1">
    <citation type="submission" date="2021-03" db="EMBL/GenBank/DDBJ databases">
        <title>Genomic Encyclopedia of Type Strains, Phase IV (KMG-IV): sequencing the most valuable type-strain genomes for metagenomic binning, comparative biology and taxonomic classification.</title>
        <authorList>
            <person name="Goeker M."/>
        </authorList>
    </citation>
    <scope>NUCLEOTIDE SEQUENCE [LARGE SCALE GENOMIC DNA]</scope>
    <source>
        <strain evidence="2 3">DSM 25790</strain>
    </source>
</reference>